<feature type="region of interest" description="Disordered" evidence="4">
    <location>
        <begin position="2288"/>
        <end position="2308"/>
    </location>
</feature>
<feature type="compositionally biased region" description="Basic and acidic residues" evidence="4">
    <location>
        <begin position="417"/>
        <end position="437"/>
    </location>
</feature>
<dbReference type="InterPro" id="IPR011989">
    <property type="entry name" value="ARM-like"/>
</dbReference>
<dbReference type="Pfam" id="PF21041">
    <property type="entry name" value="XMAP215_CLASP_TOG"/>
    <property type="match status" value="1"/>
</dbReference>
<feature type="domain" description="TOG" evidence="5">
    <location>
        <begin position="1001"/>
        <end position="1264"/>
    </location>
</feature>
<feature type="compositionally biased region" description="Low complexity" evidence="4">
    <location>
        <begin position="11"/>
        <end position="37"/>
    </location>
</feature>
<evidence type="ECO:0000313" key="7">
    <source>
        <dbReference type="Proteomes" id="UP001165065"/>
    </source>
</evidence>
<dbReference type="GO" id="GO:0061863">
    <property type="term" value="F:microtubule plus end polymerase"/>
    <property type="evidence" value="ECO:0007669"/>
    <property type="project" value="InterPro"/>
</dbReference>
<protein>
    <recommendedName>
        <fullName evidence="5">TOG domain-containing protein</fullName>
    </recommendedName>
</protein>
<feature type="compositionally biased region" description="Low complexity" evidence="4">
    <location>
        <begin position="1635"/>
        <end position="1644"/>
    </location>
</feature>
<evidence type="ECO:0000313" key="6">
    <source>
        <dbReference type="EMBL" id="GMI37042.1"/>
    </source>
</evidence>
<feature type="region of interest" description="Disordered" evidence="4">
    <location>
        <begin position="1"/>
        <end position="208"/>
    </location>
</feature>
<feature type="domain" description="TOG" evidence="5">
    <location>
        <begin position="1369"/>
        <end position="1612"/>
    </location>
</feature>
<feature type="compositionally biased region" description="Basic and acidic residues" evidence="4">
    <location>
        <begin position="179"/>
        <end position="191"/>
    </location>
</feature>
<evidence type="ECO:0000256" key="1">
    <source>
        <dbReference type="ARBA" id="ARBA00004245"/>
    </source>
</evidence>
<feature type="compositionally biased region" description="Pro residues" evidence="4">
    <location>
        <begin position="142"/>
        <end position="154"/>
    </location>
</feature>
<feature type="compositionally biased region" description="Low complexity" evidence="4">
    <location>
        <begin position="1611"/>
        <end position="1624"/>
    </location>
</feature>
<dbReference type="EMBL" id="BRYA01000984">
    <property type="protein sequence ID" value="GMI37042.1"/>
    <property type="molecule type" value="Genomic_DNA"/>
</dbReference>
<feature type="compositionally biased region" description="Pro residues" evidence="4">
    <location>
        <begin position="701"/>
        <end position="712"/>
    </location>
</feature>
<sequence length="2352" mass="249056">MEETESTTPLSKTPSRASPSSSLPPSSSPSNENSNVPPIDPNDLPQTSSPPLPTHKSAPPSAPLTSSPPLGVHKSTFSGDRGGDANDAELLALLKGISSGSSGQPAEPGPAPAADGRPKDEEPKPEAAAEPSTAAKTQELPTPDPAPTPDPTPTPAAADPSAAAAAPAAAATAPVTDKPTSKNWKERKQSYEHLTASLPSSPPSLDSSLASYLSDSNAAALDAALDLAIAYCSSSPSIRSAPPALLTSITEALAKTPFNSSRPTTSAKSRDLPTALIANCNDSANFKTVVSSLLTSGVEAKKPKIVMNCFEAVVDACVNFGARHMPLPMFLSVAPKIVTHADGRIRDHGISILAEICRAFKSKDIASDIISSLKPSQVNQLDAMLESKPNSSSPKCPTPCWATDASSLSSPPPTAEEVMKELEEQKAEKEKNEMRDREPTDLLANLEKTEYKNKVKLPKWSEKVAALNILLAAAGPSPYKLVRSEYKELVVELKKLLSHSHFSVVNHALKALEALFSGVGASLYPHARPLIKVILDKAKDKKLTSYCARALDTIFGNVVGFADLVEEAKNAKESKNNITRITCWQWVAKSVTLAHTPDADTPKSTLKVDDAASLSSLCVSTLSSEPDSEIKKTVLSVLASLLSFPNEDITKKCKVAVKKLESENPRAYAALMNPPKTKKTAPASALPPPPPPQKCNSAAAKPPPPPPPPPQAPSKESKTVNPPPASSGPEGSFEDASKTLSTLSIPNFDTPDAEDSILASISSSSWQQKKAAIESLASFVKNNPSHDPGLHASSYMAFVKNFTRNFKDSNFNVMMAVHSLFSALLSHHGPSNPPSQEVLKLATSVAAEKLADKKLAESCASLLTTTLKTMDKKSMKVPLTYFASTLAKIKSPTTHLAAVNFLADYASTNGAKSVGSEGVKVVCSIIVTYAASSNPKVKAATVSLTGEYHRQIGPAFKSGLLPLAKAPAMATLFAEAFEKFPHDATAAKAFSSPEDANDVDDSFEVPRVDLAANLEKNILSKLSTTEGKNSWKQRKQALEEVQAAVKKADFMIEANPFLHELLRGLRERMNDSQSNLKPLAVSLIADCVFSLDRASAAKYFKVGSGSMLSAAMTDNKKPMRDAAFAALDKCTKVNQSSDVNVAVVQNLLPPLIASLKDDAKKGGVGLADALEFIQERSEHFAKFNPSTSNTKAQQVEHHLTAELLLCMTSAKSDVRSAAEKLLRTFIEGEVTTSESMFRELGKLKPAQQRDVGTLVSKFAKSGSSNSSFSSKTVPVESKSKATRRPSNPSPVKKSRPTGAGSSKAAAPAPASSDEPVQSGSSHPFFGGAHVTSFVGKEQRVSSLYRKKENWPDFPELPDDLLFSTTFKKNWSPFLSPSAASAFFPASGMKKQDASISGCNVICSAIDYEVSNSLVTSHIVDQLDLILKFMACAFCSKENSSGLESLTSTCTKLLDFVTNRGYEFHDVEARCIIPIIVEKAAVAKGRFVDRFSSILAKFESVVQPKVMGGMCISVVDFSKNQKARAGALAQLKLCVDKCGIQSVGKKGLVTVAKALDDSGTDVRSSALSIIESIVIKHGYDNAKLARLLGSNLSARGKSLVVERVKRLDADGALDSSSAAESGSGSNTTTPRRRKPSAAAAHPSSSAKKRGSLDLKIGKQSMLSSPLMDSSINFDTIDESDGGPFKFMNVVKTSVALTPTRRKSDIGLEHSNNDASEAAEVRLAPSSPAAVASQDSTSGGAASLRARLAAIRRKTSEGSSASTEAVDKTEAAIADATASVAEVVSKAADEGKAQDEKTEDDVEKMRVYNLEDCRNNIEKVVENPVNLNESNADFISAKDALKVIHTSFTQHASPVFKPVHDSFFSSLDANLGLLSKSFEVGLTSCDEVCTSFVSIALASLMHVFRSPHFKKVEVATLQGLLMLCCRALLHDRLNEVAEGVKAGLSEEKQQQLVKAINKLTIQCAVASTRTTSIPALFSLHLSLGAADVKLKKIVAKLVARVIRAESSGSTGKKSFGLLDTSPGCDIEAVICCLEDFLTSSDGNDESKKLGKGLLLGIVGEGAVRSEREAKLRKIMREDLEFDGDTLSVKLLEECVAVKEDGGEVVVTEMFPVLTPAKKVTIAPTPTSEVKGEAVVVAAEDGDFSTPTEGVGTGAGGSLYMKTPALSSIVMTPGVIMNEAEHTSVGEKNGVEGEGKDAMLANLVAEIGSTTSAGEKTSAVAALKKHCEEAGIGKDKLADALESFGVSEPFKIFCMDSIWAVEESKENANSNMGGDAKGDSVRDKLSYFRSKLGRNSGSGGTTGSKIKNDKVETAVQGGDQLQNTQVQVVEKAKGVLSLKERLAAVKRRSSQAGGS</sequence>
<feature type="region of interest" description="Disordered" evidence="4">
    <location>
        <begin position="386"/>
        <end position="437"/>
    </location>
</feature>
<keyword evidence="2" id="KW-0963">Cytoplasm</keyword>
<evidence type="ECO:0000259" key="5">
    <source>
        <dbReference type="SMART" id="SM01349"/>
    </source>
</evidence>
<proteinExistence type="predicted"/>
<feature type="region of interest" description="Disordered" evidence="4">
    <location>
        <begin position="1259"/>
        <end position="1321"/>
    </location>
</feature>
<dbReference type="SUPFAM" id="SSF48371">
    <property type="entry name" value="ARM repeat"/>
    <property type="match status" value="2"/>
</dbReference>
<feature type="domain" description="TOG" evidence="5">
    <location>
        <begin position="433"/>
        <end position="677"/>
    </location>
</feature>
<comment type="caution">
    <text evidence="6">The sequence shown here is derived from an EMBL/GenBank/DDBJ whole genome shotgun (WGS) entry which is preliminary data.</text>
</comment>
<gene>
    <name evidence="6" type="ORF">TrCOL_g7840</name>
</gene>
<dbReference type="GO" id="GO:0030951">
    <property type="term" value="P:establishment or maintenance of microtubule cytoskeleton polarity"/>
    <property type="evidence" value="ECO:0007669"/>
    <property type="project" value="InterPro"/>
</dbReference>
<evidence type="ECO:0000256" key="2">
    <source>
        <dbReference type="ARBA" id="ARBA00022490"/>
    </source>
</evidence>
<feature type="region of interest" description="Disordered" evidence="4">
    <location>
        <begin position="671"/>
        <end position="736"/>
    </location>
</feature>
<dbReference type="InterPro" id="IPR048491">
    <property type="entry name" value="XMAP215_CLASP_TOG"/>
</dbReference>
<feature type="compositionally biased region" description="Basic and acidic residues" evidence="4">
    <location>
        <begin position="116"/>
        <end position="127"/>
    </location>
</feature>
<dbReference type="InterPro" id="IPR034085">
    <property type="entry name" value="TOG"/>
</dbReference>
<dbReference type="GO" id="GO:0046785">
    <property type="term" value="P:microtubule polymerization"/>
    <property type="evidence" value="ECO:0007669"/>
    <property type="project" value="InterPro"/>
</dbReference>
<feature type="region of interest" description="Disordered" evidence="4">
    <location>
        <begin position="1702"/>
        <end position="1737"/>
    </location>
</feature>
<evidence type="ECO:0000256" key="3">
    <source>
        <dbReference type="ARBA" id="ARBA00023212"/>
    </source>
</evidence>
<feature type="compositionally biased region" description="Low complexity" evidence="4">
    <location>
        <begin position="196"/>
        <end position="208"/>
    </location>
</feature>
<comment type="subcellular location">
    <subcellularLocation>
        <location evidence="1">Cytoplasm</location>
        <location evidence="1">Cytoskeleton</location>
    </subcellularLocation>
</comment>
<feature type="compositionally biased region" description="Low complexity" evidence="4">
    <location>
        <begin position="155"/>
        <end position="178"/>
    </location>
</feature>
<dbReference type="PANTHER" id="PTHR12609">
    <property type="entry name" value="MICROTUBULE ASSOCIATED PROTEIN XMAP215"/>
    <property type="match status" value="1"/>
</dbReference>
<reference evidence="7" key="1">
    <citation type="journal article" date="2023" name="Commun. Biol.">
        <title>Genome analysis of Parmales, the sister group of diatoms, reveals the evolutionary specialization of diatoms from phago-mixotrophs to photoautotrophs.</title>
        <authorList>
            <person name="Ban H."/>
            <person name="Sato S."/>
            <person name="Yoshikawa S."/>
            <person name="Yamada K."/>
            <person name="Nakamura Y."/>
            <person name="Ichinomiya M."/>
            <person name="Sato N."/>
            <person name="Blanc-Mathieu R."/>
            <person name="Endo H."/>
            <person name="Kuwata A."/>
            <person name="Ogata H."/>
        </authorList>
    </citation>
    <scope>NUCLEOTIDE SEQUENCE [LARGE SCALE GENOMIC DNA]</scope>
</reference>
<dbReference type="InterPro" id="IPR045110">
    <property type="entry name" value="XMAP215"/>
</dbReference>
<feature type="region of interest" description="Disordered" evidence="4">
    <location>
        <begin position="1611"/>
        <end position="1653"/>
    </location>
</feature>
<feature type="compositionally biased region" description="Low complexity" evidence="4">
    <location>
        <begin position="1298"/>
        <end position="1312"/>
    </location>
</feature>
<keyword evidence="7" id="KW-1185">Reference proteome</keyword>
<organism evidence="6 7">
    <name type="scientific">Triparma columacea</name>
    <dbReference type="NCBI Taxonomy" id="722753"/>
    <lineage>
        <taxon>Eukaryota</taxon>
        <taxon>Sar</taxon>
        <taxon>Stramenopiles</taxon>
        <taxon>Ochrophyta</taxon>
        <taxon>Bolidophyceae</taxon>
        <taxon>Parmales</taxon>
        <taxon>Triparmaceae</taxon>
        <taxon>Triparma</taxon>
    </lineage>
</organism>
<dbReference type="GO" id="GO:0005856">
    <property type="term" value="C:cytoskeleton"/>
    <property type="evidence" value="ECO:0007669"/>
    <property type="project" value="UniProtKB-SubCell"/>
</dbReference>
<evidence type="ECO:0000256" key="4">
    <source>
        <dbReference type="SAM" id="MobiDB-lite"/>
    </source>
</evidence>
<dbReference type="Gene3D" id="1.25.10.10">
    <property type="entry name" value="Leucine-rich Repeat Variant"/>
    <property type="match status" value="5"/>
</dbReference>
<dbReference type="Proteomes" id="UP001165065">
    <property type="component" value="Unassembled WGS sequence"/>
</dbReference>
<feature type="compositionally biased region" description="Low complexity" evidence="4">
    <location>
        <begin position="57"/>
        <end position="70"/>
    </location>
</feature>
<keyword evidence="3" id="KW-0206">Cytoskeleton</keyword>
<feature type="compositionally biased region" description="Low complexity" evidence="4">
    <location>
        <begin position="1259"/>
        <end position="1271"/>
    </location>
</feature>
<dbReference type="InterPro" id="IPR016024">
    <property type="entry name" value="ARM-type_fold"/>
</dbReference>
<feature type="compositionally biased region" description="Polar residues" evidence="4">
    <location>
        <begin position="1"/>
        <end position="10"/>
    </location>
</feature>
<dbReference type="SMART" id="SM01349">
    <property type="entry name" value="TOG"/>
    <property type="match status" value="5"/>
</dbReference>
<feature type="domain" description="TOG" evidence="5">
    <location>
        <begin position="735"/>
        <end position="988"/>
    </location>
</feature>
<dbReference type="GO" id="GO:0007051">
    <property type="term" value="P:spindle organization"/>
    <property type="evidence" value="ECO:0007669"/>
    <property type="project" value="InterPro"/>
</dbReference>
<dbReference type="OrthoDB" id="205662at2759"/>
<dbReference type="GO" id="GO:0051010">
    <property type="term" value="F:microtubule plus-end binding"/>
    <property type="evidence" value="ECO:0007669"/>
    <property type="project" value="InterPro"/>
</dbReference>
<feature type="domain" description="TOG" evidence="5">
    <location>
        <begin position="161"/>
        <end position="394"/>
    </location>
</feature>
<name>A0A9W7L6W8_9STRA</name>
<accession>A0A9W7L6W8</accession>
<dbReference type="Pfam" id="PF21040">
    <property type="entry name" value="CEP104-like_TOG"/>
    <property type="match status" value="1"/>
</dbReference>